<sequence>MAKAEGVTEELKSRGQMTWVGMINNIKACAEVIVYQEIVYA</sequence>
<dbReference type="AlphaFoldDB" id="A0A644W9F7"/>
<dbReference type="InterPro" id="IPR026989">
    <property type="entry name" value="TnpV"/>
</dbReference>
<comment type="caution">
    <text evidence="1">The sequence shown here is derived from an EMBL/GenBank/DDBJ whole genome shotgun (WGS) entry which is preliminary data.</text>
</comment>
<accession>A0A644W9F7</accession>
<reference evidence="1" key="1">
    <citation type="submission" date="2019-08" db="EMBL/GenBank/DDBJ databases">
        <authorList>
            <person name="Kucharzyk K."/>
            <person name="Murdoch R.W."/>
            <person name="Higgins S."/>
            <person name="Loffler F."/>
        </authorList>
    </citation>
    <scope>NUCLEOTIDE SEQUENCE</scope>
</reference>
<gene>
    <name evidence="1" type="ORF">SDC9_46691</name>
</gene>
<protein>
    <recommendedName>
        <fullName evidence="2">TnpV protein</fullName>
    </recommendedName>
</protein>
<dbReference type="EMBL" id="VSSQ01000732">
    <property type="protein sequence ID" value="MPM00465.1"/>
    <property type="molecule type" value="Genomic_DNA"/>
</dbReference>
<dbReference type="Pfam" id="PF14198">
    <property type="entry name" value="TnpV"/>
    <property type="match status" value="1"/>
</dbReference>
<evidence type="ECO:0008006" key="2">
    <source>
        <dbReference type="Google" id="ProtNLM"/>
    </source>
</evidence>
<organism evidence="1">
    <name type="scientific">bioreactor metagenome</name>
    <dbReference type="NCBI Taxonomy" id="1076179"/>
    <lineage>
        <taxon>unclassified sequences</taxon>
        <taxon>metagenomes</taxon>
        <taxon>ecological metagenomes</taxon>
    </lineage>
</organism>
<evidence type="ECO:0000313" key="1">
    <source>
        <dbReference type="EMBL" id="MPM00465.1"/>
    </source>
</evidence>
<proteinExistence type="predicted"/>
<name>A0A644W9F7_9ZZZZ</name>